<evidence type="ECO:0000313" key="4">
    <source>
        <dbReference type="Proteomes" id="UP001501570"/>
    </source>
</evidence>
<keyword evidence="1" id="KW-0732">Signal</keyword>
<dbReference type="InterPro" id="IPR012341">
    <property type="entry name" value="6hp_glycosidase-like_sf"/>
</dbReference>
<dbReference type="RefSeq" id="WP_345632245.1">
    <property type="nucleotide sequence ID" value="NZ_BAABJQ010000013.1"/>
</dbReference>
<gene>
    <name evidence="3" type="ORF">GCM10023322_43450</name>
</gene>
<organism evidence="3 4">
    <name type="scientific">Rugosimonospora acidiphila</name>
    <dbReference type="NCBI Taxonomy" id="556531"/>
    <lineage>
        <taxon>Bacteria</taxon>
        <taxon>Bacillati</taxon>
        <taxon>Actinomycetota</taxon>
        <taxon>Actinomycetes</taxon>
        <taxon>Micromonosporales</taxon>
        <taxon>Micromonosporaceae</taxon>
        <taxon>Rugosimonospora</taxon>
    </lineage>
</organism>
<dbReference type="SUPFAM" id="SSF48208">
    <property type="entry name" value="Six-hairpin glycosidases"/>
    <property type="match status" value="1"/>
</dbReference>
<dbReference type="InterPro" id="IPR008928">
    <property type="entry name" value="6-hairpin_glycosidase_sf"/>
</dbReference>
<accession>A0ABP9S1Z8</accession>
<sequence length="985" mass="107474">MKSRSRGKATRVLLSAALAAGALAGASAVPHGAYAAPASITLNRSNSTLTLRNHNLSMVYDYDHQAVVSSLALGNTQLLDAGMYSTAILDGDGSTLSSKTLAASPSVKVHGHTVTTSFTMANDAVSLRETWTFTLTNDTIRLGVQRTYDWLDTTNTSVRHNGMLSIGWGRVWDNVRRPADGGDLPIGNAYTGENNFFLSEPNDRYGVEESDFVMLKNSTKQALDVSASSSRNLATEFAYTGDGNTYQETQVSSAASWDYTAGTKAQGYVYGGHSSNATSAYIYAPVATTQKQTDSVTYTFAPDNYAKYYSLGGTVKGVDDPAALSSMLNDFGRSGVIDKGYGMSTVGLRYPGVGPYDMVYADRTVEGYFDPAMTQSQENLLSYFRDYAQNSSGHMDGRTYHLDHPWGDDNLYDADPSYASAVADMYQYSSDSAWLASMRTSVESSLGYMINNEFDQTDSLFHNDINTCTSSKSIREWNDALYIKWESGYINELMYQALTQWSQLERDVFHDDAQATTYASLATALKTQFNKDAADGGLWDPSTGMFAYWRCPDGTVHGNVEQTQINLQAISFGMVDLSRAKQILDGIDKDMQRYHLSMVPENFAPLTLTTLDWSGDHFSQGIEDGSVYPLMTEEYMRAAAMVGERDRSLTYLNNTVDRYTQDGFNGFSFLDWTLQPHGGEAWFPSNANGAAGLFSDVLGIQPTGTGVTIAPNIPSAMNGTTVTKTIHGTDSLTVDYRNELTEVVNYSAKKQPVTLQWSGQTPSSTYTVVDNGRKHQVSADSFGIVRYTYTGKGQHTVTLDRGSANGYVLPDQVPTDLALNKPVTTSSSREDADWGAANVVDGQPFSVDGSYGWSSDSNPTVNHTESMTVDLGKKQTVGAVTLWPRDWDGKPSDLADDFPIDFTIAVSADGTNWTTVADESNYPKPSDGSAQTFSFDQQQARYVRVEGTNLRKDSDTNDGTTDYKMELAEVEVFSTTPPPATKPGT</sequence>
<dbReference type="EMBL" id="BAABJQ010000013">
    <property type="protein sequence ID" value="GAA5189832.1"/>
    <property type="molecule type" value="Genomic_DNA"/>
</dbReference>
<feature type="signal peptide" evidence="1">
    <location>
        <begin position="1"/>
        <end position="35"/>
    </location>
</feature>
<reference evidence="4" key="1">
    <citation type="journal article" date="2019" name="Int. J. Syst. Evol. Microbiol.">
        <title>The Global Catalogue of Microorganisms (GCM) 10K type strain sequencing project: providing services to taxonomists for standard genome sequencing and annotation.</title>
        <authorList>
            <consortium name="The Broad Institute Genomics Platform"/>
            <consortium name="The Broad Institute Genome Sequencing Center for Infectious Disease"/>
            <person name="Wu L."/>
            <person name="Ma J."/>
        </authorList>
    </citation>
    <scope>NUCLEOTIDE SEQUENCE [LARGE SCALE GENOMIC DNA]</scope>
    <source>
        <strain evidence="4">JCM 18304</strain>
    </source>
</reference>
<dbReference type="InterPro" id="IPR008979">
    <property type="entry name" value="Galactose-bd-like_sf"/>
</dbReference>
<dbReference type="Proteomes" id="UP001501570">
    <property type="component" value="Unassembled WGS sequence"/>
</dbReference>
<feature type="chain" id="PRO_5045793837" description="F5/8 type C domain-containing protein" evidence="1">
    <location>
        <begin position="36"/>
        <end position="985"/>
    </location>
</feature>
<evidence type="ECO:0000259" key="2">
    <source>
        <dbReference type="PROSITE" id="PS50022"/>
    </source>
</evidence>
<name>A0ABP9S1Z8_9ACTN</name>
<feature type="domain" description="F5/8 type C" evidence="2">
    <location>
        <begin position="796"/>
        <end position="975"/>
    </location>
</feature>
<dbReference type="Gene3D" id="2.60.120.260">
    <property type="entry name" value="Galactose-binding domain-like"/>
    <property type="match status" value="1"/>
</dbReference>
<proteinExistence type="predicted"/>
<dbReference type="InterPro" id="IPR000421">
    <property type="entry name" value="FA58C"/>
</dbReference>
<dbReference type="Gene3D" id="1.50.10.10">
    <property type="match status" value="1"/>
</dbReference>
<keyword evidence="4" id="KW-1185">Reference proteome</keyword>
<protein>
    <recommendedName>
        <fullName evidence="2">F5/8 type C domain-containing protein</fullName>
    </recommendedName>
</protein>
<evidence type="ECO:0000256" key="1">
    <source>
        <dbReference type="SAM" id="SignalP"/>
    </source>
</evidence>
<dbReference type="Pfam" id="PF00754">
    <property type="entry name" value="F5_F8_type_C"/>
    <property type="match status" value="1"/>
</dbReference>
<comment type="caution">
    <text evidence="3">The sequence shown here is derived from an EMBL/GenBank/DDBJ whole genome shotgun (WGS) entry which is preliminary data.</text>
</comment>
<evidence type="ECO:0000313" key="3">
    <source>
        <dbReference type="EMBL" id="GAA5189832.1"/>
    </source>
</evidence>
<dbReference type="PROSITE" id="PS50022">
    <property type="entry name" value="FA58C_3"/>
    <property type="match status" value="1"/>
</dbReference>
<dbReference type="SUPFAM" id="SSF49785">
    <property type="entry name" value="Galactose-binding domain-like"/>
    <property type="match status" value="1"/>
</dbReference>